<dbReference type="PROSITE" id="PS00892">
    <property type="entry name" value="HIT_1"/>
    <property type="match status" value="1"/>
</dbReference>
<sequence length="120" mass="13062">MDCVFCKIIAGQIPSNKVLENDEFLAFHDIAPRAPVHVLIIPKKHIENFNGLDSATASGIVKFAQEVAVATGVEKAGYRLITNCGENGGQEVLHLHFHLLGGKRLPWLSENSAADPKKSF</sequence>
<dbReference type="PRINTS" id="PR00332">
    <property type="entry name" value="HISTRIAD"/>
</dbReference>
<evidence type="ECO:0000313" key="4">
    <source>
        <dbReference type="Proteomes" id="UP001171111"/>
    </source>
</evidence>
<comment type="caution">
    <text evidence="3">The sequence shown here is derived from an EMBL/GenBank/DDBJ whole genome shotgun (WGS) entry which is preliminary data.</text>
</comment>
<dbReference type="SUPFAM" id="SSF54197">
    <property type="entry name" value="HIT-like"/>
    <property type="match status" value="1"/>
</dbReference>
<dbReference type="Gene3D" id="3.30.428.10">
    <property type="entry name" value="HIT-like"/>
    <property type="match status" value="1"/>
</dbReference>
<feature type="domain" description="HIT" evidence="2">
    <location>
        <begin position="4"/>
        <end position="113"/>
    </location>
</feature>
<name>A0ABT8T8D7_9BACT</name>
<dbReference type="InterPro" id="IPR001310">
    <property type="entry name" value="Histidine_triad_HIT"/>
</dbReference>
<evidence type="ECO:0000256" key="1">
    <source>
        <dbReference type="PROSITE-ProRule" id="PRU00464"/>
    </source>
</evidence>
<feature type="short sequence motif" description="Histidine triad motif" evidence="1">
    <location>
        <begin position="94"/>
        <end position="98"/>
    </location>
</feature>
<evidence type="ECO:0000313" key="3">
    <source>
        <dbReference type="EMBL" id="MDO2409725.1"/>
    </source>
</evidence>
<dbReference type="EMBL" id="JAULJQ010000007">
    <property type="protein sequence ID" value="MDO2409725.1"/>
    <property type="molecule type" value="Genomic_DNA"/>
</dbReference>
<keyword evidence="4" id="KW-1185">Reference proteome</keyword>
<accession>A0ABT8T8D7</accession>
<protein>
    <submittedName>
        <fullName evidence="3">Histidine triad nucleotide-binding protein</fullName>
    </submittedName>
</protein>
<dbReference type="Proteomes" id="UP001171111">
    <property type="component" value="Unassembled WGS sequence"/>
</dbReference>
<organism evidence="3 4">
    <name type="scientific">Campylobacter magnus</name>
    <dbReference type="NCBI Taxonomy" id="3026462"/>
    <lineage>
        <taxon>Bacteria</taxon>
        <taxon>Pseudomonadati</taxon>
        <taxon>Campylobacterota</taxon>
        <taxon>Epsilonproteobacteria</taxon>
        <taxon>Campylobacterales</taxon>
        <taxon>Campylobacteraceae</taxon>
        <taxon>Campylobacter</taxon>
    </lineage>
</organism>
<evidence type="ECO:0000259" key="2">
    <source>
        <dbReference type="PROSITE" id="PS51084"/>
    </source>
</evidence>
<proteinExistence type="predicted"/>
<dbReference type="CDD" id="cd01276">
    <property type="entry name" value="PKCI_related"/>
    <property type="match status" value="1"/>
</dbReference>
<dbReference type="Pfam" id="PF01230">
    <property type="entry name" value="HIT"/>
    <property type="match status" value="1"/>
</dbReference>
<dbReference type="InterPro" id="IPR019808">
    <property type="entry name" value="Histidine_triad_CS"/>
</dbReference>
<reference evidence="3 4" key="1">
    <citation type="submission" date="2023-06" db="EMBL/GenBank/DDBJ databases">
        <title>Campylobacter magnum sp. nov., isolated from cecal contents of domestic pigs (Sus scrofa domesticus).</title>
        <authorList>
            <person name="Papic B."/>
            <person name="Gruntar I."/>
        </authorList>
    </citation>
    <scope>NUCLEOTIDE SEQUENCE [LARGE SCALE GENOMIC DNA]</scope>
    <source>
        <strain evidence="4">34484-21</strain>
    </source>
</reference>
<dbReference type="InterPro" id="IPR036265">
    <property type="entry name" value="HIT-like_sf"/>
</dbReference>
<dbReference type="InterPro" id="IPR011146">
    <property type="entry name" value="HIT-like"/>
</dbReference>
<dbReference type="PANTHER" id="PTHR23089">
    <property type="entry name" value="HISTIDINE TRIAD HIT PROTEIN"/>
    <property type="match status" value="1"/>
</dbReference>
<dbReference type="RefSeq" id="WP_302244521.1">
    <property type="nucleotide sequence ID" value="NZ_JAULJQ010000007.1"/>
</dbReference>
<dbReference type="PROSITE" id="PS51084">
    <property type="entry name" value="HIT_2"/>
    <property type="match status" value="1"/>
</dbReference>
<gene>
    <name evidence="3" type="ORF">Q2362_06395</name>
</gene>